<feature type="region of interest" description="Disordered" evidence="1">
    <location>
        <begin position="157"/>
        <end position="181"/>
    </location>
</feature>
<protein>
    <submittedName>
        <fullName evidence="4">Uncharacterized protein</fullName>
    </submittedName>
</protein>
<dbReference type="EMBL" id="LR797245">
    <property type="protein sequence ID" value="CAB4196352.1"/>
    <property type="molecule type" value="Genomic_DNA"/>
</dbReference>
<evidence type="ECO:0000313" key="4">
    <source>
        <dbReference type="EMBL" id="CAB4196352.1"/>
    </source>
</evidence>
<dbReference type="EMBL" id="LR797017">
    <property type="protein sequence ID" value="CAB4181007.1"/>
    <property type="molecule type" value="Genomic_DNA"/>
</dbReference>
<proteinExistence type="predicted"/>
<evidence type="ECO:0000313" key="2">
    <source>
        <dbReference type="EMBL" id="CAB4169710.1"/>
    </source>
</evidence>
<accession>A0A6J5RK21</accession>
<feature type="region of interest" description="Disordered" evidence="1">
    <location>
        <begin position="422"/>
        <end position="443"/>
    </location>
</feature>
<evidence type="ECO:0000256" key="1">
    <source>
        <dbReference type="SAM" id="MobiDB-lite"/>
    </source>
</evidence>
<name>A0A6J5RK21_9CAUD</name>
<evidence type="ECO:0000313" key="5">
    <source>
        <dbReference type="EMBL" id="CAB4211781.1"/>
    </source>
</evidence>
<dbReference type="EMBL" id="LR797379">
    <property type="protein sequence ID" value="CAB4211781.1"/>
    <property type="molecule type" value="Genomic_DNA"/>
</dbReference>
<dbReference type="EMBL" id="LR796842">
    <property type="protein sequence ID" value="CAB4169710.1"/>
    <property type="molecule type" value="Genomic_DNA"/>
</dbReference>
<sequence length="443" mass="44593">MHDAARNLAKYGRHGDDMLLHVGRKELEGIRALTGRDFTRNPNTGLPEAFNFASLIPIAAGIAGTVLSGGNVGIGALASGAASAATTAAQGGSAQDAITQGLISGATTFAGGQILAGVGDAAGAAAAGGGADVAAQGTASTAAQSAASSAIPGPTADIGSFGIPAPPPAAAPPSFTAGFGPQMTSQQALNLSATGTASPTLGQSLAAAPAYASNFGDTVSNIVNQPGAALSKLGGNIADRPFPALMTGAGLLAQTGNMVGGQPQIPTGSTYDPGRYPERFPANPRQWNAPPSSYRAGAGSEYRYFAEGGLASMRSESGYTANLMNEAKAAILGEHPRPREAMERFKEVFGDNAFEVLRNRINSGRVQGAGGGMDDLVPGSIEGRQKVRLADGEFVVPADVVSGLGDGSTDHGVRRLHGMMDRVRQDRTGKKAQPKSIGGKISV</sequence>
<organism evidence="4">
    <name type="scientific">uncultured Caudovirales phage</name>
    <dbReference type="NCBI Taxonomy" id="2100421"/>
    <lineage>
        <taxon>Viruses</taxon>
        <taxon>Duplodnaviria</taxon>
        <taxon>Heunggongvirae</taxon>
        <taxon>Uroviricota</taxon>
        <taxon>Caudoviricetes</taxon>
        <taxon>Peduoviridae</taxon>
        <taxon>Maltschvirus</taxon>
        <taxon>Maltschvirus maltsch</taxon>
    </lineage>
</organism>
<reference evidence="4" key="1">
    <citation type="submission" date="2020-05" db="EMBL/GenBank/DDBJ databases">
        <authorList>
            <person name="Chiriac C."/>
            <person name="Salcher M."/>
            <person name="Ghai R."/>
            <person name="Kavagutti S V."/>
        </authorList>
    </citation>
    <scope>NUCLEOTIDE SEQUENCE</scope>
</reference>
<evidence type="ECO:0000313" key="3">
    <source>
        <dbReference type="EMBL" id="CAB4181007.1"/>
    </source>
</evidence>
<gene>
    <name evidence="3" type="ORF">UFOVP1070_9</name>
    <name evidence="4" type="ORF">UFOVP1302_75</name>
    <name evidence="5" type="ORF">UFOVP1416_37</name>
    <name evidence="2" type="ORF">UFOVP895_78</name>
</gene>